<evidence type="ECO:0000313" key="3">
    <source>
        <dbReference type="Proteomes" id="UP000284702"/>
    </source>
</evidence>
<name>A0A3R8DDL1_APHAT</name>
<dbReference type="SUPFAM" id="SSF53098">
    <property type="entry name" value="Ribonuclease H-like"/>
    <property type="match status" value="1"/>
</dbReference>
<dbReference type="InterPro" id="IPR012337">
    <property type="entry name" value="RNaseH-like_sf"/>
</dbReference>
<reference evidence="2" key="1">
    <citation type="submission" date="2018-07" db="EMBL/GenBank/DDBJ databases">
        <title>Annotation of Aphanomyces astaci genome assembly.</title>
        <authorList>
            <person name="Studholme D.J."/>
        </authorList>
    </citation>
    <scope>NUCLEOTIDE SEQUENCE [LARGE SCALE GENOMIC DNA]</scope>
    <source>
        <strain evidence="2">Pc</strain>
    </source>
</reference>
<protein>
    <recommendedName>
        <fullName evidence="1">3'-5' exonuclease domain-containing protein</fullName>
    </recommendedName>
</protein>
<dbReference type="GO" id="GO:0003676">
    <property type="term" value="F:nucleic acid binding"/>
    <property type="evidence" value="ECO:0007669"/>
    <property type="project" value="InterPro"/>
</dbReference>
<dbReference type="AlphaFoldDB" id="A0A3R8DDL1"/>
<accession>A0A3R8DDL1</accession>
<organism evidence="2 3">
    <name type="scientific">Aphanomyces astaci</name>
    <name type="common">Crayfish plague agent</name>
    <dbReference type="NCBI Taxonomy" id="112090"/>
    <lineage>
        <taxon>Eukaryota</taxon>
        <taxon>Sar</taxon>
        <taxon>Stramenopiles</taxon>
        <taxon>Oomycota</taxon>
        <taxon>Saprolegniomycetes</taxon>
        <taxon>Saprolegniales</taxon>
        <taxon>Verrucalvaceae</taxon>
        <taxon>Aphanomyces</taxon>
    </lineage>
</organism>
<comment type="caution">
    <text evidence="2">The sequence shown here is derived from an EMBL/GenBank/DDBJ whole genome shotgun (WGS) entry which is preliminary data.</text>
</comment>
<proteinExistence type="predicted"/>
<dbReference type="InterPro" id="IPR036397">
    <property type="entry name" value="RNaseH_sf"/>
</dbReference>
<dbReference type="InterPro" id="IPR052408">
    <property type="entry name" value="Exonuclease_MUT-7-like"/>
</dbReference>
<keyword evidence="3" id="KW-1185">Reference proteome</keyword>
<dbReference type="EMBL" id="MZMZ02002591">
    <property type="protein sequence ID" value="RQM25175.1"/>
    <property type="molecule type" value="Genomic_DNA"/>
</dbReference>
<sequence>MSKEACNDAAALVLAPLVLSEDVPNSAAHLALLCSTRKFQALQDELANVMALVPLPLALGHFAYCIDFHIQTASFNWAAYLNSLVVALDVASKRTSNDPPPSDVRHVSTSIYLHHLANLPEHVHATVTWCKLYHVDIADRITGAMSLLYVNSKAALDLMHDLSLLPHLPADSVMRLLLETNDIPGADRFVLGDPIRQRALVHLMIEHHVDDKVIKKRLTKFRLPPDDFPVYVERYAYLPSQISPLSTSSHVPFLHLTTCILMPPPLSSRRRATLRYLAHAKQYSDVPDAAGSSDATQLYAANLLYDQCGHDNPITRYIVHLFGLGAHFPDVLAPPASFDLGANKDDPPPLAGFLTLEHLHATVEFVDSVAAATAAAAFLLSEPVVGLDTEWRSSFDAAAASTTPCAVLQFASASRAFVIDLQSPRDDAGKDAILAAFLPLFTSDAVLKLGLDVSGDFKALGVRPVHCILDLQTLQKAIGGREAPTTGAKTSLTDLCRHYLGFPLDKRTRMSNWTRRPLTSAQMEYAALDAVALVHIYHAMKAASEGNPTKHKAAKTSNKASPKNSLFGSSWIYSI</sequence>
<gene>
    <name evidence="2" type="ORF">B5M09_000768</name>
</gene>
<dbReference type="InterPro" id="IPR002562">
    <property type="entry name" value="3'-5'_exonuclease_dom"/>
</dbReference>
<dbReference type="SMART" id="SM00474">
    <property type="entry name" value="35EXOc"/>
    <property type="match status" value="1"/>
</dbReference>
<dbReference type="Pfam" id="PF01612">
    <property type="entry name" value="DNA_pol_A_exo1"/>
    <property type="match status" value="1"/>
</dbReference>
<dbReference type="PANTHER" id="PTHR47765">
    <property type="entry name" value="3'-5' EXONUCLEASE DOMAIN-CONTAINING PROTEIN"/>
    <property type="match status" value="1"/>
</dbReference>
<dbReference type="Gene3D" id="3.30.420.10">
    <property type="entry name" value="Ribonuclease H-like superfamily/Ribonuclease H"/>
    <property type="match status" value="1"/>
</dbReference>
<feature type="domain" description="3'-5' exonuclease" evidence="1">
    <location>
        <begin position="363"/>
        <end position="545"/>
    </location>
</feature>
<dbReference type="CDD" id="cd06141">
    <property type="entry name" value="WRN_exo"/>
    <property type="match status" value="1"/>
</dbReference>
<dbReference type="GO" id="GO:0006139">
    <property type="term" value="P:nucleobase-containing compound metabolic process"/>
    <property type="evidence" value="ECO:0007669"/>
    <property type="project" value="InterPro"/>
</dbReference>
<evidence type="ECO:0000313" key="2">
    <source>
        <dbReference type="EMBL" id="RQM25175.1"/>
    </source>
</evidence>
<dbReference type="PANTHER" id="PTHR47765:SF2">
    <property type="entry name" value="EXONUCLEASE MUT-7 HOMOLOG"/>
    <property type="match status" value="1"/>
</dbReference>
<dbReference type="VEuPathDB" id="FungiDB:H257_05772"/>
<evidence type="ECO:0000259" key="1">
    <source>
        <dbReference type="SMART" id="SM00474"/>
    </source>
</evidence>
<dbReference type="Proteomes" id="UP000284702">
    <property type="component" value="Unassembled WGS sequence"/>
</dbReference>
<dbReference type="GO" id="GO:0008408">
    <property type="term" value="F:3'-5' exonuclease activity"/>
    <property type="evidence" value="ECO:0007669"/>
    <property type="project" value="InterPro"/>
</dbReference>